<dbReference type="AlphaFoldDB" id="A0A1H8DAY2"/>
<organism evidence="2 3">
    <name type="scientific">Mesobacillus persicus</name>
    <dbReference type="NCBI Taxonomy" id="930146"/>
    <lineage>
        <taxon>Bacteria</taxon>
        <taxon>Bacillati</taxon>
        <taxon>Bacillota</taxon>
        <taxon>Bacilli</taxon>
        <taxon>Bacillales</taxon>
        <taxon>Bacillaceae</taxon>
        <taxon>Mesobacillus</taxon>
    </lineage>
</organism>
<accession>A0A1H8DAY2</accession>
<dbReference type="OrthoDB" id="9785768at2"/>
<evidence type="ECO:0000313" key="2">
    <source>
        <dbReference type="EMBL" id="SEN04419.1"/>
    </source>
</evidence>
<proteinExistence type="predicted"/>
<keyword evidence="3" id="KW-1185">Reference proteome</keyword>
<dbReference type="SUPFAM" id="SSF53901">
    <property type="entry name" value="Thiolase-like"/>
    <property type="match status" value="2"/>
</dbReference>
<keyword evidence="2" id="KW-0808">Transferase</keyword>
<dbReference type="InterPro" id="IPR002155">
    <property type="entry name" value="Thiolase"/>
</dbReference>
<dbReference type="STRING" id="930146.SAMN05192533_108149"/>
<dbReference type="PANTHER" id="PTHR42870">
    <property type="entry name" value="ACETYL-COA C-ACETYLTRANSFERASE"/>
    <property type="match status" value="1"/>
</dbReference>
<feature type="domain" description="Thiolase C-terminal" evidence="1">
    <location>
        <begin position="256"/>
        <end position="380"/>
    </location>
</feature>
<gene>
    <name evidence="2" type="ORF">SAMN05192533_108149</name>
</gene>
<dbReference type="PANTHER" id="PTHR42870:SF1">
    <property type="entry name" value="NON-SPECIFIC LIPID-TRANSFER PROTEIN-LIKE 2"/>
    <property type="match status" value="1"/>
</dbReference>
<dbReference type="NCBIfam" id="NF005892">
    <property type="entry name" value="PRK07855.1"/>
    <property type="match status" value="1"/>
</dbReference>
<reference evidence="3" key="1">
    <citation type="submission" date="2016-10" db="EMBL/GenBank/DDBJ databases">
        <authorList>
            <person name="Varghese N."/>
            <person name="Submissions S."/>
        </authorList>
    </citation>
    <scope>NUCLEOTIDE SEQUENCE [LARGE SCALE GENOMIC DNA]</scope>
    <source>
        <strain evidence="3">B48,IBRC-M 10115,DSM 25386,CECT 8001</strain>
    </source>
</reference>
<dbReference type="InterPro" id="IPR055140">
    <property type="entry name" value="Thiolase_C_2"/>
</dbReference>
<dbReference type="InterPro" id="IPR016039">
    <property type="entry name" value="Thiolase-like"/>
</dbReference>
<dbReference type="GO" id="GO:0016747">
    <property type="term" value="F:acyltransferase activity, transferring groups other than amino-acyl groups"/>
    <property type="evidence" value="ECO:0007669"/>
    <property type="project" value="InterPro"/>
</dbReference>
<dbReference type="Gene3D" id="3.40.47.10">
    <property type="match status" value="1"/>
</dbReference>
<dbReference type="Pfam" id="PF22691">
    <property type="entry name" value="Thiolase_C_1"/>
    <property type="match status" value="1"/>
</dbReference>
<dbReference type="RefSeq" id="WP_090746035.1">
    <property type="nucleotide sequence ID" value="NZ_FOBW01000008.1"/>
</dbReference>
<dbReference type="EMBL" id="FOBW01000008">
    <property type="protein sequence ID" value="SEN04419.1"/>
    <property type="molecule type" value="Genomic_DNA"/>
</dbReference>
<evidence type="ECO:0000313" key="3">
    <source>
        <dbReference type="Proteomes" id="UP000198553"/>
    </source>
</evidence>
<dbReference type="CDD" id="cd00829">
    <property type="entry name" value="SCP-x_thiolase"/>
    <property type="match status" value="1"/>
</dbReference>
<dbReference type="Proteomes" id="UP000198553">
    <property type="component" value="Unassembled WGS sequence"/>
</dbReference>
<name>A0A1H8DAY2_9BACI</name>
<sequence length="390" mass="42608">MEWVPDQTAIVGIGQTEISRNCGRTELKMATEAILAAVEDAGLNIEDIDGMVNYTMDTAEQIEIVRSLGIPNLSFFSKTPYGGGGSCGTIAHAVAAVTAGLANYVVCVRSIRDASSPVKIGDFDSSKSSYDNNVYWGMYLPYGLITPVSWIGMYTQRYMHQYGIKDGAFYPIAQVNRENANRNPNALFYNQKLTYEQYMDSPINVTPLRRHDCCVNIDGAVAIIVTSAERAKHLKQRPAYISGVVQGMSTNGEQMTSFYRPDITGYPEIEEYGKKLFKMAGITPHEIDVAQFYDAFSSEVPMQLEALGFVGKGEGVDFCEGGHRIRPDGELPINTSGGLMSEGYVHGMNLIAEGVRQVRGTSTTQIDHVEHSLVTGGPGVPTAGLILKRR</sequence>
<dbReference type="PIRSF" id="PIRSF000429">
    <property type="entry name" value="Ac-CoA_Ac_transf"/>
    <property type="match status" value="1"/>
</dbReference>
<evidence type="ECO:0000259" key="1">
    <source>
        <dbReference type="Pfam" id="PF22691"/>
    </source>
</evidence>
<protein>
    <submittedName>
        <fullName evidence="2">Acetyl-CoA acetyltransferase</fullName>
    </submittedName>
</protein>